<evidence type="ECO:0000313" key="5">
    <source>
        <dbReference type="Proteomes" id="UP001165633"/>
    </source>
</evidence>
<feature type="domain" description="Multidrug resistance protein MdtA-like barrel-sandwich hybrid" evidence="2">
    <location>
        <begin position="50"/>
        <end position="242"/>
    </location>
</feature>
<comment type="caution">
    <text evidence="4">The sequence shown here is derived from an EMBL/GenBank/DDBJ whole genome shotgun (WGS) entry which is preliminary data.</text>
</comment>
<protein>
    <submittedName>
        <fullName evidence="4">Multidrug transporter subunit MdtN</fullName>
    </submittedName>
</protein>
<dbReference type="Gene3D" id="2.40.30.170">
    <property type="match status" value="1"/>
</dbReference>
<proteinExistence type="predicted"/>
<dbReference type="InterPro" id="IPR058625">
    <property type="entry name" value="MdtA-like_BSH"/>
</dbReference>
<organism evidence="4 5">
    <name type="scientific">Bombella dulcis</name>
    <dbReference type="NCBI Taxonomy" id="2967339"/>
    <lineage>
        <taxon>Bacteria</taxon>
        <taxon>Pseudomonadati</taxon>
        <taxon>Pseudomonadota</taxon>
        <taxon>Alphaproteobacteria</taxon>
        <taxon>Acetobacterales</taxon>
        <taxon>Acetobacteraceae</taxon>
        <taxon>Bombella</taxon>
    </lineage>
</organism>
<dbReference type="InterPro" id="IPR058634">
    <property type="entry name" value="AaeA-lik-b-barrel"/>
</dbReference>
<sequence length="351" mass="38703">MKKVRIKGRFPLGSVIAMATLVSAFLGVLYVDHQSGQHPNSDSAVIYTESVHVAALVGGRLQTLAVKENQVVHKGDLLYQIDPEPYEIALHRAEASQTQAQADLNDARRALAVRIANAATNERKRHQAEDEKDLAWRTVTRLKPLAEQHYVSWQVYDQAVTKFNSAVDALAEAQHAQQASQVAVGDVKHAEAVLQEASVAVEHARYELRQTRVTANIAGYVTSLSVKEGEVLGANQELFTLVAKDEWYALAPIREINLAAVRPGTCATVYSMIDRSHPIHGVVESVGRGVLTDYMKENPRGVPYVERQMDWVHIAQRFPVRIKVDNDAPEHLLRLGATANVEILHGAACHA</sequence>
<keyword evidence="1" id="KW-0472">Membrane</keyword>
<dbReference type="Pfam" id="PF25917">
    <property type="entry name" value="BSH_RND"/>
    <property type="match status" value="1"/>
</dbReference>
<dbReference type="RefSeq" id="WP_266126471.1">
    <property type="nucleotide sequence ID" value="NZ_JANIDV010000001.1"/>
</dbReference>
<evidence type="ECO:0000313" key="4">
    <source>
        <dbReference type="EMBL" id="MCX5615458.1"/>
    </source>
</evidence>
<name>A0ABT3W9J4_9PROT</name>
<accession>A0ABT3W9J4</accession>
<reference evidence="4" key="1">
    <citation type="submission" date="2022-07" db="EMBL/GenBank/DDBJ databases">
        <title>Bombella genomes.</title>
        <authorList>
            <person name="Harer L."/>
            <person name="Styblova S."/>
            <person name="Ehrmann M."/>
        </authorList>
    </citation>
    <scope>NUCLEOTIDE SEQUENCE</scope>
    <source>
        <strain evidence="4">TMW 2.2559</strain>
    </source>
</reference>
<gene>
    <name evidence="4" type="primary">mdtN</name>
    <name evidence="4" type="ORF">NQF87_00470</name>
</gene>
<evidence type="ECO:0000259" key="2">
    <source>
        <dbReference type="Pfam" id="PF25917"/>
    </source>
</evidence>
<dbReference type="Gene3D" id="2.40.50.100">
    <property type="match status" value="1"/>
</dbReference>
<keyword evidence="1" id="KW-1133">Transmembrane helix</keyword>
<dbReference type="EMBL" id="JANIDV010000001">
    <property type="protein sequence ID" value="MCX5615458.1"/>
    <property type="molecule type" value="Genomic_DNA"/>
</dbReference>
<feature type="domain" description="p-hydroxybenzoic acid efflux pump subunit AaeA-like beta-barrel" evidence="3">
    <location>
        <begin position="247"/>
        <end position="343"/>
    </location>
</feature>
<keyword evidence="1" id="KW-0812">Transmembrane</keyword>
<dbReference type="NCBIfam" id="NF007785">
    <property type="entry name" value="PRK10476.1"/>
    <property type="match status" value="1"/>
</dbReference>
<keyword evidence="5" id="KW-1185">Reference proteome</keyword>
<feature type="transmembrane region" description="Helical" evidence="1">
    <location>
        <begin position="12"/>
        <end position="31"/>
    </location>
</feature>
<evidence type="ECO:0000256" key="1">
    <source>
        <dbReference type="SAM" id="Phobius"/>
    </source>
</evidence>
<dbReference type="InterPro" id="IPR050739">
    <property type="entry name" value="MFP"/>
</dbReference>
<dbReference type="Pfam" id="PF25963">
    <property type="entry name" value="Beta-barrel_AAEA"/>
    <property type="match status" value="1"/>
</dbReference>
<dbReference type="Proteomes" id="UP001165633">
    <property type="component" value="Unassembled WGS sequence"/>
</dbReference>
<dbReference type="SUPFAM" id="SSF111369">
    <property type="entry name" value="HlyD-like secretion proteins"/>
    <property type="match status" value="2"/>
</dbReference>
<dbReference type="PANTHER" id="PTHR30386">
    <property type="entry name" value="MEMBRANE FUSION SUBUNIT OF EMRAB-TOLC MULTIDRUG EFFLUX PUMP"/>
    <property type="match status" value="1"/>
</dbReference>
<evidence type="ECO:0000259" key="3">
    <source>
        <dbReference type="Pfam" id="PF25963"/>
    </source>
</evidence>
<dbReference type="PANTHER" id="PTHR30386:SF24">
    <property type="entry name" value="MULTIDRUG RESISTANCE EFFLUX PUMP"/>
    <property type="match status" value="1"/>
</dbReference>